<dbReference type="CDD" id="cd14792">
    <property type="entry name" value="GH27"/>
    <property type="match status" value="1"/>
</dbReference>
<dbReference type="WBParaSite" id="ACRNAN_scaffold907.g22890.t1">
    <property type="protein sequence ID" value="ACRNAN_scaffold907.g22890.t1"/>
    <property type="gene ID" value="ACRNAN_scaffold907.g22890"/>
</dbReference>
<feature type="signal peptide" evidence="8">
    <location>
        <begin position="1"/>
        <end position="18"/>
    </location>
</feature>
<dbReference type="PANTHER" id="PTHR11452">
    <property type="entry name" value="ALPHA-GALACTOSIDASE/ALPHA-N-ACETYLGALACTOSAMINIDASE"/>
    <property type="match status" value="1"/>
</dbReference>
<comment type="similarity">
    <text evidence="2 7">Belongs to the glycosyl hydrolase 27 family.</text>
</comment>
<reference evidence="11" key="1">
    <citation type="submission" date="2022-11" db="UniProtKB">
        <authorList>
            <consortium name="WormBaseParasite"/>
        </authorList>
    </citation>
    <scope>IDENTIFICATION</scope>
</reference>
<evidence type="ECO:0000256" key="7">
    <source>
        <dbReference type="RuleBase" id="RU361168"/>
    </source>
</evidence>
<dbReference type="SUPFAM" id="SSF51445">
    <property type="entry name" value="(Trans)glycosidases"/>
    <property type="match status" value="1"/>
</dbReference>
<dbReference type="InterPro" id="IPR002241">
    <property type="entry name" value="Glyco_hydro_27"/>
</dbReference>
<evidence type="ECO:0000313" key="11">
    <source>
        <dbReference type="WBParaSite" id="ACRNAN_scaffold907.g22890.t1"/>
    </source>
</evidence>
<dbReference type="Pfam" id="PF17801">
    <property type="entry name" value="Melibiase_C"/>
    <property type="match status" value="1"/>
</dbReference>
<feature type="chain" id="PRO_5037571126" description="Alpha-galactosidase" evidence="8">
    <location>
        <begin position="19"/>
        <end position="383"/>
    </location>
</feature>
<evidence type="ECO:0000313" key="10">
    <source>
        <dbReference type="Proteomes" id="UP000887540"/>
    </source>
</evidence>
<evidence type="ECO:0000256" key="5">
    <source>
        <dbReference type="ARBA" id="ARBA00022801"/>
    </source>
</evidence>
<dbReference type="EC" id="3.2.1.-" evidence="7"/>
<dbReference type="GO" id="GO:0005737">
    <property type="term" value="C:cytoplasm"/>
    <property type="evidence" value="ECO:0007669"/>
    <property type="project" value="TreeGrafter"/>
</dbReference>
<dbReference type="AlphaFoldDB" id="A0A914EKD6"/>
<dbReference type="SUPFAM" id="SSF51011">
    <property type="entry name" value="Glycosyl hydrolase domain"/>
    <property type="match status" value="1"/>
</dbReference>
<evidence type="ECO:0000256" key="2">
    <source>
        <dbReference type="ARBA" id="ARBA00009743"/>
    </source>
</evidence>
<feature type="domain" description="Alpha galactosidase C-terminal" evidence="9">
    <location>
        <begin position="303"/>
        <end position="366"/>
    </location>
</feature>
<keyword evidence="5 7" id="KW-0378">Hydrolase</keyword>
<evidence type="ECO:0000256" key="3">
    <source>
        <dbReference type="ARBA" id="ARBA00012755"/>
    </source>
</evidence>
<dbReference type="PANTHER" id="PTHR11452:SF83">
    <property type="entry name" value="ALPHA-GALACTOSIDASE"/>
    <property type="match status" value="1"/>
</dbReference>
<protein>
    <recommendedName>
        <fullName evidence="3 7">Alpha-galactosidase</fullName>
        <ecNumber evidence="7">3.2.1.-</ecNumber>
    </recommendedName>
</protein>
<keyword evidence="4 8" id="KW-0732">Signal</keyword>
<evidence type="ECO:0000256" key="8">
    <source>
        <dbReference type="SAM" id="SignalP"/>
    </source>
</evidence>
<dbReference type="InterPro" id="IPR013785">
    <property type="entry name" value="Aldolase_TIM"/>
</dbReference>
<accession>A0A914EKD6</accession>
<dbReference type="Gene3D" id="3.20.20.70">
    <property type="entry name" value="Aldolase class I"/>
    <property type="match status" value="2"/>
</dbReference>
<dbReference type="Proteomes" id="UP000887540">
    <property type="component" value="Unplaced"/>
</dbReference>
<evidence type="ECO:0000256" key="1">
    <source>
        <dbReference type="ARBA" id="ARBA00001255"/>
    </source>
</evidence>
<dbReference type="GO" id="GO:0009311">
    <property type="term" value="P:oligosaccharide metabolic process"/>
    <property type="evidence" value="ECO:0007669"/>
    <property type="project" value="TreeGrafter"/>
</dbReference>
<dbReference type="InterPro" id="IPR017853">
    <property type="entry name" value="GH"/>
</dbReference>
<dbReference type="GO" id="GO:0016139">
    <property type="term" value="P:glycoside catabolic process"/>
    <property type="evidence" value="ECO:0007669"/>
    <property type="project" value="TreeGrafter"/>
</dbReference>
<dbReference type="Pfam" id="PF16499">
    <property type="entry name" value="Melibiase_2"/>
    <property type="match status" value="1"/>
</dbReference>
<proteinExistence type="inferred from homology"/>
<name>A0A914EKD6_9BILA</name>
<dbReference type="Gene3D" id="2.60.40.1180">
    <property type="entry name" value="Golgi alpha-mannosidase II"/>
    <property type="match status" value="1"/>
</dbReference>
<dbReference type="InterPro" id="IPR013780">
    <property type="entry name" value="Glyco_hydro_b"/>
</dbReference>
<comment type="catalytic activity">
    <reaction evidence="1">
        <text>Hydrolysis of terminal, non-reducing alpha-D-galactose residues in alpha-D-galactosides, including galactose oligosaccharides, galactomannans and galactolipids.</text>
        <dbReference type="EC" id="3.2.1.22"/>
    </reaction>
</comment>
<dbReference type="GO" id="GO:0004557">
    <property type="term" value="F:alpha-galactosidase activity"/>
    <property type="evidence" value="ECO:0007669"/>
    <property type="project" value="UniProtKB-EC"/>
</dbReference>
<dbReference type="PRINTS" id="PR00740">
    <property type="entry name" value="GLHYDRLASE27"/>
</dbReference>
<comment type="subunit">
    <text evidence="7">Homodimer.</text>
</comment>
<organism evidence="10 11">
    <name type="scientific">Acrobeloides nanus</name>
    <dbReference type="NCBI Taxonomy" id="290746"/>
    <lineage>
        <taxon>Eukaryota</taxon>
        <taxon>Metazoa</taxon>
        <taxon>Ecdysozoa</taxon>
        <taxon>Nematoda</taxon>
        <taxon>Chromadorea</taxon>
        <taxon>Rhabditida</taxon>
        <taxon>Tylenchina</taxon>
        <taxon>Cephalobomorpha</taxon>
        <taxon>Cephaloboidea</taxon>
        <taxon>Cephalobidae</taxon>
        <taxon>Acrobeloides</taxon>
    </lineage>
</organism>
<evidence type="ECO:0000259" key="9">
    <source>
        <dbReference type="Pfam" id="PF17801"/>
    </source>
</evidence>
<keyword evidence="6 7" id="KW-0326">Glycosidase</keyword>
<evidence type="ECO:0000256" key="4">
    <source>
        <dbReference type="ARBA" id="ARBA00022729"/>
    </source>
</evidence>
<keyword evidence="10" id="KW-1185">Reference proteome</keyword>
<dbReference type="InterPro" id="IPR041233">
    <property type="entry name" value="Melibiase_C"/>
</dbReference>
<keyword evidence="7" id="KW-1015">Disulfide bond</keyword>
<evidence type="ECO:0000256" key="6">
    <source>
        <dbReference type="ARBA" id="ARBA00023295"/>
    </source>
</evidence>
<sequence length="383" mass="43030">MLGLQLFLIVVLCYRVSSLNNGLARTPPMGWMSWTKFYCEIDCVKYPYGCINEDLYKSQADRLAEDGYREAGYVSVHIDDCWMANERAPNGSLLANATRFPSGIPALADYVHQKGLKLGIYEDYGTKTCGGYPGSYGYIEIDAQTFAAWRVDYLKLDGCNIDVEKYPIGYPQMEVALNNTGRSWKSIASIIDYYDKNQDKLIPANKPGQWNDPDMIIVGNTEITEDQSKAQMTIWSIWSAPLIMSNDLRTVTPEFKAILLNPRVIAVDQDPLGIMGRLVAKIGLVSIYVKKMTPCDAYLKICSYAVAVLNKGTRQVTTSFKFNNIGLDYPSGYNILELWDGRKMGRFQPTDTYQAVVPPTGVHFIKATPTTFSRKMGKTPFDF</sequence>